<comment type="caution">
    <text evidence="12">The sequence shown here is derived from an EMBL/GenBank/DDBJ whole genome shotgun (WGS) entry which is preliminary data.</text>
</comment>
<dbReference type="PANTHER" id="PTHR12027">
    <property type="entry name" value="WNT RELATED"/>
    <property type="match status" value="1"/>
</dbReference>
<evidence type="ECO:0000256" key="11">
    <source>
        <dbReference type="RuleBase" id="RU003500"/>
    </source>
</evidence>
<protein>
    <recommendedName>
        <fullName evidence="11">Protein Wnt</fullName>
    </recommendedName>
</protein>
<dbReference type="Pfam" id="PF00110">
    <property type="entry name" value="wnt"/>
    <property type="match status" value="1"/>
</dbReference>
<dbReference type="GO" id="GO:0045165">
    <property type="term" value="P:cell fate commitment"/>
    <property type="evidence" value="ECO:0007669"/>
    <property type="project" value="TreeGrafter"/>
</dbReference>
<organism evidence="12 13">
    <name type="scientific">Scophthalmus maximus</name>
    <name type="common">Turbot</name>
    <name type="synonym">Psetta maxima</name>
    <dbReference type="NCBI Taxonomy" id="52904"/>
    <lineage>
        <taxon>Eukaryota</taxon>
        <taxon>Metazoa</taxon>
        <taxon>Chordata</taxon>
        <taxon>Craniata</taxon>
        <taxon>Vertebrata</taxon>
        <taxon>Euteleostomi</taxon>
        <taxon>Actinopterygii</taxon>
        <taxon>Neopterygii</taxon>
        <taxon>Teleostei</taxon>
        <taxon>Neoteleostei</taxon>
        <taxon>Acanthomorphata</taxon>
        <taxon>Carangaria</taxon>
        <taxon>Pleuronectiformes</taxon>
        <taxon>Pleuronectoidei</taxon>
        <taxon>Scophthalmidae</taxon>
        <taxon>Scophthalmus</taxon>
    </lineage>
</organism>
<keyword evidence="3 11" id="KW-0217">Developmental protein</keyword>
<dbReference type="PANTHER" id="PTHR12027:SF7">
    <property type="entry name" value="PROTEIN WNT-11"/>
    <property type="match status" value="1"/>
</dbReference>
<evidence type="ECO:0000256" key="4">
    <source>
        <dbReference type="ARBA" id="ARBA00022525"/>
    </source>
</evidence>
<keyword evidence="10" id="KW-0449">Lipoprotein</keyword>
<dbReference type="InterPro" id="IPR005817">
    <property type="entry name" value="Wnt"/>
</dbReference>
<dbReference type="GO" id="GO:0005615">
    <property type="term" value="C:extracellular space"/>
    <property type="evidence" value="ECO:0007669"/>
    <property type="project" value="TreeGrafter"/>
</dbReference>
<sequence>MSTLSAKSKTLPASVFYLFTRTLLQWKSQVQPVSERGEHPPSLSKTRALSHTPASLHINQTQHCKLLPGMVSSQAQLCRSNMELMQTIIQAAREVKKTCQKTFADMRWNCSSIEIPTDAPKYPPDLDRGTREAAFVYALSAATISHTIARACTSGDLRLCSCGPIPAEIPEPGYRWGGCADNLHYGLIMGTKFSDAPMKMKRSGSHANKLMHLHNSEVGRQALRDALVMKCKCHGVSGSCSIRTCWRGLQDLREIAMDLKTKYLSATKVVHRPMGTRKQLVPKDIDIRPVRENELIYLQSSPNFCTKNEKQGSFGTQDRQCNKTSVGSDSCDLMCCDRGYNPYSEKLVERCHCKYHWCCYVTCKKCERIVERYQFKYGNSQLGWSRVFRRQGVSAVCSAVAERNGGDVSQWDMNGLPFWAGSGDSILTAVSSSACSSHRTWPGCVHMGELKPDWLRPQTRRPCLDFLLLILLLAVSEDKVAKPELCVMSCVESGSKEPELETPWMHCEKVPDEDLWPPIQQHSDPNIDTAAMTSAGEPPRFVRPCSRGMWREHVSPIKVW</sequence>
<dbReference type="EMBL" id="VEVO01000008">
    <property type="protein sequence ID" value="KAF0038693.1"/>
    <property type="molecule type" value="Genomic_DNA"/>
</dbReference>
<comment type="function">
    <text evidence="11">Ligand for members of the frizzled family of seven transmembrane receptors.</text>
</comment>
<evidence type="ECO:0000256" key="9">
    <source>
        <dbReference type="ARBA" id="ARBA00023180"/>
    </source>
</evidence>
<dbReference type="GO" id="GO:0060070">
    <property type="term" value="P:canonical Wnt signaling pathway"/>
    <property type="evidence" value="ECO:0007669"/>
    <property type="project" value="TreeGrafter"/>
</dbReference>
<keyword evidence="7" id="KW-0732">Signal</keyword>
<keyword evidence="6 11" id="KW-0879">Wnt signaling pathway</keyword>
<comment type="similarity">
    <text evidence="2 11">Belongs to the Wnt family.</text>
</comment>
<keyword evidence="5" id="KW-0272">Extracellular matrix</keyword>
<evidence type="ECO:0000256" key="2">
    <source>
        <dbReference type="ARBA" id="ARBA00005683"/>
    </source>
</evidence>
<evidence type="ECO:0000256" key="6">
    <source>
        <dbReference type="ARBA" id="ARBA00022687"/>
    </source>
</evidence>
<evidence type="ECO:0000313" key="12">
    <source>
        <dbReference type="EMBL" id="KAF0038693.1"/>
    </source>
</evidence>
<keyword evidence="9" id="KW-0325">Glycoprotein</keyword>
<evidence type="ECO:0000256" key="3">
    <source>
        <dbReference type="ARBA" id="ARBA00022473"/>
    </source>
</evidence>
<name>A0A6A4SY23_SCOMX</name>
<accession>A0A6A4SY23</accession>
<evidence type="ECO:0000256" key="10">
    <source>
        <dbReference type="ARBA" id="ARBA00023288"/>
    </source>
</evidence>
<comment type="subcellular location">
    <subcellularLocation>
        <location evidence="1 11">Secreted</location>
        <location evidence="1 11">Extracellular space</location>
        <location evidence="1 11">Extracellular matrix</location>
    </subcellularLocation>
</comment>
<keyword evidence="8" id="KW-1015">Disulfide bond</keyword>
<dbReference type="GO" id="GO:0005109">
    <property type="term" value="F:frizzled binding"/>
    <property type="evidence" value="ECO:0007669"/>
    <property type="project" value="TreeGrafter"/>
</dbReference>
<evidence type="ECO:0000256" key="7">
    <source>
        <dbReference type="ARBA" id="ARBA00022729"/>
    </source>
</evidence>
<dbReference type="GO" id="GO:0048513">
    <property type="term" value="P:animal organ development"/>
    <property type="evidence" value="ECO:0007669"/>
    <property type="project" value="UniProtKB-ARBA"/>
</dbReference>
<keyword evidence="4" id="KW-0964">Secreted</keyword>
<dbReference type="PROSITE" id="PS00246">
    <property type="entry name" value="WNT1"/>
    <property type="match status" value="1"/>
</dbReference>
<evidence type="ECO:0000256" key="5">
    <source>
        <dbReference type="ARBA" id="ARBA00022530"/>
    </source>
</evidence>
<dbReference type="GO" id="GO:0005125">
    <property type="term" value="F:cytokine activity"/>
    <property type="evidence" value="ECO:0007669"/>
    <property type="project" value="TreeGrafter"/>
</dbReference>
<dbReference type="PRINTS" id="PR01349">
    <property type="entry name" value="WNTPROTEIN"/>
</dbReference>
<dbReference type="SMART" id="SM00097">
    <property type="entry name" value="WNT1"/>
    <property type="match status" value="1"/>
</dbReference>
<evidence type="ECO:0000256" key="8">
    <source>
        <dbReference type="ARBA" id="ARBA00023157"/>
    </source>
</evidence>
<evidence type="ECO:0000313" key="13">
    <source>
        <dbReference type="Proteomes" id="UP000438429"/>
    </source>
</evidence>
<dbReference type="InterPro" id="IPR043158">
    <property type="entry name" value="Wnt_C"/>
</dbReference>
<dbReference type="FunFam" id="3.30.2460.20:FF:000001">
    <property type="entry name" value="Wnt homolog"/>
    <property type="match status" value="1"/>
</dbReference>
<proteinExistence type="inferred from homology"/>
<dbReference type="AlphaFoldDB" id="A0A6A4SY23"/>
<gene>
    <name evidence="12" type="ORF">F2P81_009177</name>
</gene>
<reference evidence="12 13" key="1">
    <citation type="submission" date="2019-06" db="EMBL/GenBank/DDBJ databases">
        <title>Draft genomes of female and male turbot (Scophthalmus maximus).</title>
        <authorList>
            <person name="Xu H."/>
            <person name="Xu X.-W."/>
            <person name="Shao C."/>
            <person name="Chen S."/>
        </authorList>
    </citation>
    <scope>NUCLEOTIDE SEQUENCE [LARGE SCALE GENOMIC DNA]</scope>
    <source>
        <strain evidence="12">Ysfricsl-2016a</strain>
        <tissue evidence="12">Blood</tissue>
    </source>
</reference>
<dbReference type="Gene3D" id="3.30.2460.20">
    <property type="match status" value="1"/>
</dbReference>
<dbReference type="InterPro" id="IPR018161">
    <property type="entry name" value="Wnt_CS"/>
</dbReference>
<evidence type="ECO:0000256" key="1">
    <source>
        <dbReference type="ARBA" id="ARBA00004498"/>
    </source>
</evidence>
<dbReference type="GO" id="GO:0030182">
    <property type="term" value="P:neuron differentiation"/>
    <property type="evidence" value="ECO:0007669"/>
    <property type="project" value="TreeGrafter"/>
</dbReference>
<dbReference type="CDD" id="cd19343">
    <property type="entry name" value="Wnt_Wnt11"/>
    <property type="match status" value="1"/>
</dbReference>
<dbReference type="Proteomes" id="UP000438429">
    <property type="component" value="Unassembled WGS sequence"/>
</dbReference>